<dbReference type="InterPro" id="IPR040442">
    <property type="entry name" value="Pyrv_kinase-like_dom_sf"/>
</dbReference>
<feature type="domain" description="Phosphotransferase system enzyme I N-terminal" evidence="20">
    <location>
        <begin position="6"/>
        <end position="127"/>
    </location>
</feature>
<dbReference type="InterPro" id="IPR050499">
    <property type="entry name" value="PEP-utilizing_PTS_enzyme"/>
</dbReference>
<keyword evidence="9 17" id="KW-0963">Cytoplasm</keyword>
<evidence type="ECO:0000256" key="12">
    <source>
        <dbReference type="ARBA" id="ARBA00022683"/>
    </source>
</evidence>
<keyword evidence="8 17" id="KW-0813">Transport</keyword>
<evidence type="ECO:0000313" key="21">
    <source>
        <dbReference type="EMBL" id="MDX8336757.1"/>
    </source>
</evidence>
<keyword evidence="13 17" id="KW-0479">Metal-binding</keyword>
<evidence type="ECO:0000256" key="16">
    <source>
        <dbReference type="ARBA" id="ARBA00033235"/>
    </source>
</evidence>
<comment type="catalytic activity">
    <reaction evidence="1 17">
        <text>L-histidyl-[protein] + phosphoenolpyruvate = N(pros)-phospho-L-histidyl-[protein] + pyruvate</text>
        <dbReference type="Rhea" id="RHEA:23880"/>
        <dbReference type="Rhea" id="RHEA-COMP:9745"/>
        <dbReference type="Rhea" id="RHEA-COMP:9746"/>
        <dbReference type="ChEBI" id="CHEBI:15361"/>
        <dbReference type="ChEBI" id="CHEBI:29979"/>
        <dbReference type="ChEBI" id="CHEBI:58702"/>
        <dbReference type="ChEBI" id="CHEBI:64837"/>
        <dbReference type="EC" id="2.7.3.9"/>
    </reaction>
</comment>
<dbReference type="Gene3D" id="3.50.30.10">
    <property type="entry name" value="Phosphohistidine domain"/>
    <property type="match status" value="1"/>
</dbReference>
<dbReference type="Pfam" id="PF02896">
    <property type="entry name" value="PEP-utilizers_C"/>
    <property type="match status" value="1"/>
</dbReference>
<dbReference type="PIRSF" id="PIRSF000732">
    <property type="entry name" value="PTS_enzyme_I"/>
    <property type="match status" value="1"/>
</dbReference>
<proteinExistence type="inferred from homology"/>
<comment type="similarity">
    <text evidence="5 17">Belongs to the PEP-utilizing enzyme family.</text>
</comment>
<keyword evidence="14 17" id="KW-0418">Kinase</keyword>
<evidence type="ECO:0000256" key="5">
    <source>
        <dbReference type="ARBA" id="ARBA00007837"/>
    </source>
</evidence>
<evidence type="ECO:0000256" key="7">
    <source>
        <dbReference type="ARBA" id="ARBA00016544"/>
    </source>
</evidence>
<organism evidence="21 22">
    <name type="scientific">Candidatus Cetobacterium colombiensis</name>
    <dbReference type="NCBI Taxonomy" id="3073100"/>
    <lineage>
        <taxon>Bacteria</taxon>
        <taxon>Fusobacteriati</taxon>
        <taxon>Fusobacteriota</taxon>
        <taxon>Fusobacteriia</taxon>
        <taxon>Fusobacteriales</taxon>
        <taxon>Fusobacteriaceae</taxon>
        <taxon>Cetobacterium</taxon>
    </lineage>
</organism>
<evidence type="ECO:0000256" key="9">
    <source>
        <dbReference type="ARBA" id="ARBA00022490"/>
    </source>
</evidence>
<dbReference type="InterPro" id="IPR036637">
    <property type="entry name" value="Phosphohistidine_dom_sf"/>
</dbReference>
<keyword evidence="15 17" id="KW-0460">Magnesium</keyword>
<reference evidence="22" key="1">
    <citation type="submission" date="2023-07" db="EMBL/GenBank/DDBJ databases">
        <authorList>
            <person name="Colorado M.A."/>
            <person name="Villamil L.M."/>
            <person name="Melo J.F."/>
            <person name="Rodriguez J.A."/>
            <person name="Ruiz R.Y."/>
        </authorList>
    </citation>
    <scope>NUCLEOTIDE SEQUENCE [LARGE SCALE GENOMIC DNA]</scope>
    <source>
        <strain evidence="22">C33</strain>
    </source>
</reference>
<dbReference type="EC" id="2.7.3.9" evidence="6 17"/>
<evidence type="ECO:0000256" key="6">
    <source>
        <dbReference type="ARBA" id="ARBA00012232"/>
    </source>
</evidence>
<dbReference type="InterPro" id="IPR018274">
    <property type="entry name" value="PEP_util_AS"/>
</dbReference>
<evidence type="ECO:0000256" key="11">
    <source>
        <dbReference type="ARBA" id="ARBA00022679"/>
    </source>
</evidence>
<evidence type="ECO:0000256" key="17">
    <source>
        <dbReference type="PIRNR" id="PIRNR000732"/>
    </source>
</evidence>
<dbReference type="Pfam" id="PF00391">
    <property type="entry name" value="PEP-utilizers"/>
    <property type="match status" value="1"/>
</dbReference>
<evidence type="ECO:0000256" key="15">
    <source>
        <dbReference type="ARBA" id="ARBA00022842"/>
    </source>
</evidence>
<dbReference type="PROSITE" id="PS00742">
    <property type="entry name" value="PEP_ENZYMES_2"/>
    <property type="match status" value="1"/>
</dbReference>
<dbReference type="Pfam" id="PF05524">
    <property type="entry name" value="PEP-utilisers_N"/>
    <property type="match status" value="1"/>
</dbReference>
<keyword evidence="10 17" id="KW-0762">Sugar transport</keyword>
<dbReference type="Gene3D" id="1.10.274.10">
    <property type="entry name" value="PtsI, HPr-binding domain"/>
    <property type="match status" value="1"/>
</dbReference>
<evidence type="ECO:0000256" key="14">
    <source>
        <dbReference type="ARBA" id="ARBA00022777"/>
    </source>
</evidence>
<comment type="function">
    <text evidence="3 17">General (non sugar-specific) component of the phosphoenolpyruvate-dependent sugar phosphotransferase system (sugar PTS). This major carbohydrate active-transport system catalyzes the phosphorylation of incoming sugar substrates concomitantly with their translocation across the cell membrane. Enzyme I transfers the phosphoryl group from phosphoenolpyruvate (PEP) to the phosphoryl carrier protein (HPr).</text>
</comment>
<evidence type="ECO:0000313" key="22">
    <source>
        <dbReference type="Proteomes" id="UP001279681"/>
    </source>
</evidence>
<dbReference type="NCBIfam" id="TIGR01417">
    <property type="entry name" value="PTS_I_fam"/>
    <property type="match status" value="1"/>
</dbReference>
<comment type="subcellular location">
    <subcellularLocation>
        <location evidence="4 17">Cytoplasm</location>
    </subcellularLocation>
</comment>
<evidence type="ECO:0000256" key="2">
    <source>
        <dbReference type="ARBA" id="ARBA00001946"/>
    </source>
</evidence>
<dbReference type="PROSITE" id="PS00370">
    <property type="entry name" value="PEP_ENZYMES_PHOS_SITE"/>
    <property type="match status" value="1"/>
</dbReference>
<evidence type="ECO:0000256" key="4">
    <source>
        <dbReference type="ARBA" id="ARBA00004496"/>
    </source>
</evidence>
<keyword evidence="11 17" id="KW-0808">Transferase</keyword>
<dbReference type="EMBL" id="JAVIKH010000013">
    <property type="protein sequence ID" value="MDX8336757.1"/>
    <property type="molecule type" value="Genomic_DNA"/>
</dbReference>
<dbReference type="InterPro" id="IPR008279">
    <property type="entry name" value="PEP-util_enz_mobile_dom"/>
</dbReference>
<accession>A0ABU4WCJ1</accession>
<comment type="caution">
    <text evidence="21">The sequence shown here is derived from an EMBL/GenBank/DDBJ whole genome shotgun (WGS) entry which is preliminary data.</text>
</comment>
<feature type="domain" description="PEP-utilising enzyme mobile" evidence="18">
    <location>
        <begin position="154"/>
        <end position="226"/>
    </location>
</feature>
<keyword evidence="12 17" id="KW-0598">Phosphotransferase system</keyword>
<evidence type="ECO:0000256" key="8">
    <source>
        <dbReference type="ARBA" id="ARBA00022448"/>
    </source>
</evidence>
<dbReference type="InterPro" id="IPR024692">
    <property type="entry name" value="PTS_EI"/>
</dbReference>
<keyword evidence="22" id="KW-1185">Reference proteome</keyword>
<evidence type="ECO:0000256" key="13">
    <source>
        <dbReference type="ARBA" id="ARBA00022723"/>
    </source>
</evidence>
<evidence type="ECO:0000256" key="3">
    <source>
        <dbReference type="ARBA" id="ARBA00002728"/>
    </source>
</evidence>
<dbReference type="InterPro" id="IPR023151">
    <property type="entry name" value="PEP_util_CS"/>
</dbReference>
<name>A0ABU4WCJ1_9FUSO</name>
<sequence>MRKFVKGIDASPGVAVGKVFLYKEEELFIDKSECSNVEVQKEKLIEGREKTKEQLLKIREKTARQLGEDKAAIFDGHITLLEDEDLFDEVIELIEDEKITAENALEQGISGYCDMLANLEDEYLRERAADLRDIAKRWLYNIVGIEIVDLSSLPANSIVVARDLTPSDTAQLDLKNVVAFITDIGGKTAHSSIMARSLEIPAVVGTGNITELVTNEAPIVVDALSGDVIINPTEEDVEKYSKKREKYLEEKELLKQLKDKTATSKDGVTVGAWANIGSPKDVAGVLRNGANGVGLYRTEFLFMANDRFPTEDEQFEAYKVVAESMKDENGKSYPVTIRTMDIGGDKSLPYMELPHEENPFLGWRALRICLDRPEILKTQFRALLRASAFGYIKIMLPMVISIEECRKSKALLEECKAELRAEGIKFDEDIQLGIMIETPATAFRAKWFAQEVDFFSIGTNDLTQYTLAVDRGNERISHLYDTYNPGVLAAIKAAIDGAHEGGISISMCGEFAGEARATALLFGMGLDAFSMSAISVAKVKKNIMAMDKASAEALVERVMSMSTTEEILAEIDKYNEELLG</sequence>
<dbReference type="RefSeq" id="WP_320314136.1">
    <property type="nucleotide sequence ID" value="NZ_JAVIKH010000013.1"/>
</dbReference>
<dbReference type="PRINTS" id="PR01736">
    <property type="entry name" value="PHPHTRNFRASE"/>
</dbReference>
<evidence type="ECO:0000259" key="19">
    <source>
        <dbReference type="Pfam" id="PF02896"/>
    </source>
</evidence>
<dbReference type="InterPro" id="IPR008731">
    <property type="entry name" value="PTS_EIN"/>
</dbReference>
<evidence type="ECO:0000256" key="1">
    <source>
        <dbReference type="ARBA" id="ARBA00000683"/>
    </source>
</evidence>
<dbReference type="InterPro" id="IPR036618">
    <property type="entry name" value="PtsI_HPr-bd_sf"/>
</dbReference>
<dbReference type="Gene3D" id="3.20.20.60">
    <property type="entry name" value="Phosphoenolpyruvate-binding domains"/>
    <property type="match status" value="1"/>
</dbReference>
<dbReference type="PANTHER" id="PTHR46244:SF3">
    <property type="entry name" value="PHOSPHOENOLPYRUVATE-PROTEIN PHOSPHOTRANSFERASE"/>
    <property type="match status" value="1"/>
</dbReference>
<dbReference type="GO" id="GO:0008965">
    <property type="term" value="F:phosphoenolpyruvate-protein phosphotransferase activity"/>
    <property type="evidence" value="ECO:0007669"/>
    <property type="project" value="UniProtKB-EC"/>
</dbReference>
<protein>
    <recommendedName>
        <fullName evidence="7 17">Phosphoenolpyruvate-protein phosphotransferase</fullName>
        <ecNumber evidence="6 17">2.7.3.9</ecNumber>
    </recommendedName>
    <alternativeName>
        <fullName evidence="16 17">Phosphotransferase system, enzyme I</fullName>
    </alternativeName>
</protein>
<feature type="domain" description="PEP-utilising enzyme C-terminal" evidence="19">
    <location>
        <begin position="252"/>
        <end position="545"/>
    </location>
</feature>
<dbReference type="InterPro" id="IPR000121">
    <property type="entry name" value="PEP_util_C"/>
</dbReference>
<dbReference type="SUPFAM" id="SSF51621">
    <property type="entry name" value="Phosphoenolpyruvate/pyruvate domain"/>
    <property type="match status" value="1"/>
</dbReference>
<evidence type="ECO:0000259" key="18">
    <source>
        <dbReference type="Pfam" id="PF00391"/>
    </source>
</evidence>
<dbReference type="InterPro" id="IPR015813">
    <property type="entry name" value="Pyrv/PenolPyrv_kinase-like_dom"/>
</dbReference>
<dbReference type="InterPro" id="IPR006318">
    <property type="entry name" value="PTS_EI-like"/>
</dbReference>
<gene>
    <name evidence="21" type="primary">ptsP</name>
    <name evidence="21" type="ORF">RFV38_09675</name>
</gene>
<evidence type="ECO:0000256" key="10">
    <source>
        <dbReference type="ARBA" id="ARBA00022597"/>
    </source>
</evidence>
<dbReference type="Proteomes" id="UP001279681">
    <property type="component" value="Unassembled WGS sequence"/>
</dbReference>
<comment type="cofactor">
    <cofactor evidence="2 17">
        <name>Mg(2+)</name>
        <dbReference type="ChEBI" id="CHEBI:18420"/>
    </cofactor>
</comment>
<dbReference type="SUPFAM" id="SSF52009">
    <property type="entry name" value="Phosphohistidine domain"/>
    <property type="match status" value="1"/>
</dbReference>
<evidence type="ECO:0000259" key="20">
    <source>
        <dbReference type="Pfam" id="PF05524"/>
    </source>
</evidence>
<dbReference type="SUPFAM" id="SSF47831">
    <property type="entry name" value="Enzyme I of the PEP:sugar phosphotransferase system HPr-binding (sub)domain"/>
    <property type="match status" value="1"/>
</dbReference>
<dbReference type="PANTHER" id="PTHR46244">
    <property type="entry name" value="PHOSPHOENOLPYRUVATE-PROTEIN PHOSPHOTRANSFERASE"/>
    <property type="match status" value="1"/>
</dbReference>